<name>A0A8S9L355_BRACR</name>
<sequence length="68" mass="7683">MTDNGDEEARVPPSDERTRQRRKRKWDQPAEQLVAAGVVLPRLGKVPPAPLFQTPLPKLIQVIHSYPS</sequence>
<dbReference type="Proteomes" id="UP000712281">
    <property type="component" value="Unassembled WGS sequence"/>
</dbReference>
<evidence type="ECO:0000313" key="2">
    <source>
        <dbReference type="EMBL" id="KAF2599993.1"/>
    </source>
</evidence>
<evidence type="ECO:0000313" key="3">
    <source>
        <dbReference type="Proteomes" id="UP000712281"/>
    </source>
</evidence>
<accession>A0A8S9L355</accession>
<proteinExistence type="predicted"/>
<protein>
    <submittedName>
        <fullName evidence="2">Uncharacterized protein</fullName>
    </submittedName>
</protein>
<dbReference type="AlphaFoldDB" id="A0A8S9L355"/>
<reference evidence="2" key="1">
    <citation type="submission" date="2019-12" db="EMBL/GenBank/DDBJ databases">
        <title>Genome sequencing and annotation of Brassica cretica.</title>
        <authorList>
            <person name="Studholme D.J."/>
            <person name="Sarris P.F."/>
        </authorList>
    </citation>
    <scope>NUCLEOTIDE SEQUENCE</scope>
    <source>
        <strain evidence="2">PFS-001/15</strain>
        <tissue evidence="2">Leaf</tissue>
    </source>
</reference>
<evidence type="ECO:0000256" key="1">
    <source>
        <dbReference type="SAM" id="MobiDB-lite"/>
    </source>
</evidence>
<feature type="compositionally biased region" description="Basic and acidic residues" evidence="1">
    <location>
        <begin position="7"/>
        <end position="18"/>
    </location>
</feature>
<comment type="caution">
    <text evidence="2">The sequence shown here is derived from an EMBL/GenBank/DDBJ whole genome shotgun (WGS) entry which is preliminary data.</text>
</comment>
<organism evidence="2 3">
    <name type="scientific">Brassica cretica</name>
    <name type="common">Mustard</name>
    <dbReference type="NCBI Taxonomy" id="69181"/>
    <lineage>
        <taxon>Eukaryota</taxon>
        <taxon>Viridiplantae</taxon>
        <taxon>Streptophyta</taxon>
        <taxon>Embryophyta</taxon>
        <taxon>Tracheophyta</taxon>
        <taxon>Spermatophyta</taxon>
        <taxon>Magnoliopsida</taxon>
        <taxon>eudicotyledons</taxon>
        <taxon>Gunneridae</taxon>
        <taxon>Pentapetalae</taxon>
        <taxon>rosids</taxon>
        <taxon>malvids</taxon>
        <taxon>Brassicales</taxon>
        <taxon>Brassicaceae</taxon>
        <taxon>Brassiceae</taxon>
        <taxon>Brassica</taxon>
    </lineage>
</organism>
<dbReference type="EMBL" id="QGKW02000717">
    <property type="protein sequence ID" value="KAF2599993.1"/>
    <property type="molecule type" value="Genomic_DNA"/>
</dbReference>
<gene>
    <name evidence="2" type="ORF">F2Q68_00011853</name>
</gene>
<feature type="region of interest" description="Disordered" evidence="1">
    <location>
        <begin position="1"/>
        <end position="29"/>
    </location>
</feature>